<reference evidence="4" key="1">
    <citation type="submission" date="2024-06" db="EMBL/GenBank/DDBJ databases">
        <title>Complete genome of Salinicola endophyticus HNIBRBA4755.</title>
        <authorList>
            <person name="Shin S.Y."/>
            <person name="Kang H."/>
            <person name="Song J."/>
        </authorList>
    </citation>
    <scope>NUCLEOTIDE SEQUENCE</scope>
    <source>
        <strain evidence="4">HNIBRBA4755</strain>
    </source>
</reference>
<accession>A0AB74U9J5</accession>
<organism evidence="4">
    <name type="scientific">Salinicola endophyticus</name>
    <dbReference type="NCBI Taxonomy" id="1949083"/>
    <lineage>
        <taxon>Bacteria</taxon>
        <taxon>Pseudomonadati</taxon>
        <taxon>Pseudomonadota</taxon>
        <taxon>Gammaproteobacteria</taxon>
        <taxon>Oceanospirillales</taxon>
        <taxon>Halomonadaceae</taxon>
        <taxon>Salinicola</taxon>
    </lineage>
</organism>
<dbReference type="CDD" id="cd05374">
    <property type="entry name" value="17beta-HSD-like_SDR_c"/>
    <property type="match status" value="1"/>
</dbReference>
<sequence>MAKKIWFVTGASRGFGRIWSEAALKRGDHVVATARKLDDVADLSATYGDAVLPLALDVNDRDAVFAAMKQGHEHFGRIDVVINNAGYGQFGTIEEVAEKEARAQFETNVFGAIWVLQAALPIMREQKSGHLLTVTSIGGLVSLPTVGVYNASKFAMEGINDALVQEVKDFGIKVTMIEPSGYATDWAGPSAHRADSIAAYDGVRDDFVASLSGMKRGDPNATADAILKVVDADEPPLRFMLGSFGLGMVKKSYEQRIAEWEAWYPVSAAAE</sequence>
<dbReference type="PRINTS" id="PR00081">
    <property type="entry name" value="GDHRDH"/>
</dbReference>
<dbReference type="EMBL" id="CP159578">
    <property type="protein sequence ID" value="XCJ79213.1"/>
    <property type="molecule type" value="Genomic_DNA"/>
</dbReference>
<proteinExistence type="inferred from homology"/>
<gene>
    <name evidence="4" type="ORF">ABV408_17495</name>
</gene>
<keyword evidence="2" id="KW-0560">Oxidoreductase</keyword>
<dbReference type="NCBIfam" id="NF006114">
    <property type="entry name" value="PRK08263.1"/>
    <property type="match status" value="1"/>
</dbReference>
<comment type="similarity">
    <text evidence="1 3">Belongs to the short-chain dehydrogenases/reductases (SDR) family.</text>
</comment>
<dbReference type="NCBIfam" id="NF004824">
    <property type="entry name" value="PRK06180.1"/>
    <property type="match status" value="1"/>
</dbReference>
<name>A0AB74U9J5_9GAMM</name>
<protein>
    <submittedName>
        <fullName evidence="4">Oxidoreductase</fullName>
    </submittedName>
</protein>
<dbReference type="Pfam" id="PF00106">
    <property type="entry name" value="adh_short"/>
    <property type="match status" value="1"/>
</dbReference>
<dbReference type="PANTHER" id="PTHR43976:SF16">
    <property type="entry name" value="SHORT-CHAIN DEHYDROGENASE_REDUCTASE FAMILY PROTEIN"/>
    <property type="match status" value="1"/>
</dbReference>
<dbReference type="PANTHER" id="PTHR43976">
    <property type="entry name" value="SHORT CHAIN DEHYDROGENASE"/>
    <property type="match status" value="1"/>
</dbReference>
<dbReference type="InterPro" id="IPR051911">
    <property type="entry name" value="SDR_oxidoreductase"/>
</dbReference>
<evidence type="ECO:0000256" key="1">
    <source>
        <dbReference type="ARBA" id="ARBA00006484"/>
    </source>
</evidence>
<dbReference type="AlphaFoldDB" id="A0AB74U9J5"/>
<dbReference type="SUPFAM" id="SSF51735">
    <property type="entry name" value="NAD(P)-binding Rossmann-fold domains"/>
    <property type="match status" value="1"/>
</dbReference>
<dbReference type="GO" id="GO:0016491">
    <property type="term" value="F:oxidoreductase activity"/>
    <property type="evidence" value="ECO:0007669"/>
    <property type="project" value="UniProtKB-KW"/>
</dbReference>
<dbReference type="InterPro" id="IPR036291">
    <property type="entry name" value="NAD(P)-bd_dom_sf"/>
</dbReference>
<evidence type="ECO:0000256" key="3">
    <source>
        <dbReference type="RuleBase" id="RU000363"/>
    </source>
</evidence>
<dbReference type="RefSeq" id="WP_353980159.1">
    <property type="nucleotide sequence ID" value="NZ_CP159578.1"/>
</dbReference>
<evidence type="ECO:0000313" key="4">
    <source>
        <dbReference type="EMBL" id="XCJ79213.1"/>
    </source>
</evidence>
<dbReference type="PRINTS" id="PR00080">
    <property type="entry name" value="SDRFAMILY"/>
</dbReference>
<evidence type="ECO:0000256" key="2">
    <source>
        <dbReference type="ARBA" id="ARBA00023002"/>
    </source>
</evidence>
<dbReference type="InterPro" id="IPR002347">
    <property type="entry name" value="SDR_fam"/>
</dbReference>
<dbReference type="Gene3D" id="3.40.50.720">
    <property type="entry name" value="NAD(P)-binding Rossmann-like Domain"/>
    <property type="match status" value="1"/>
</dbReference>